<keyword evidence="1" id="KW-0732">Signal</keyword>
<dbReference type="EMBL" id="JAGQFT020000005">
    <property type="protein sequence ID" value="MBS7457443.1"/>
    <property type="molecule type" value="Genomic_DNA"/>
</dbReference>
<reference evidence="3 4" key="1">
    <citation type="journal article" date="2021" name="Microbiol. Resour. Announc.">
        <title>Draft Genome Sequence of Coralloluteibacterium stylophorae LMG 29479T.</title>
        <authorList>
            <person name="Karlyshev A.V."/>
            <person name="Kudryashova E.B."/>
            <person name="Ariskina E.V."/>
            <person name="Conroy A.P."/>
            <person name="Abidueva E.Y."/>
        </authorList>
    </citation>
    <scope>NUCLEOTIDE SEQUENCE [LARGE SCALE GENOMIC DNA]</scope>
    <source>
        <strain evidence="3 4">LMG 29479</strain>
    </source>
</reference>
<comment type="caution">
    <text evidence="2">The sequence shown here is derived from an EMBL/GenBank/DDBJ whole genome shotgun (WGS) entry which is preliminary data.</text>
</comment>
<proteinExistence type="predicted"/>
<evidence type="ECO:0000256" key="1">
    <source>
        <dbReference type="SAM" id="SignalP"/>
    </source>
</evidence>
<feature type="signal peptide" evidence="1">
    <location>
        <begin position="1"/>
        <end position="22"/>
    </location>
</feature>
<accession>A0A8J7VRG4</accession>
<reference evidence="2" key="2">
    <citation type="submission" date="2021-04" db="EMBL/GenBank/DDBJ databases">
        <authorList>
            <person name="Karlyshev A.V."/>
        </authorList>
    </citation>
    <scope>NUCLEOTIDE SEQUENCE</scope>
    <source>
        <strain evidence="2">LMG 29479</strain>
    </source>
</reference>
<protein>
    <recommendedName>
        <fullName evidence="5">DUF3574 domain-containing protein</fullName>
    </recommendedName>
</protein>
<dbReference type="AlphaFoldDB" id="A0A8J7VRG4"/>
<organism evidence="2">
    <name type="scientific">Coralloluteibacterium stylophorae</name>
    <dbReference type="NCBI Taxonomy" id="1776034"/>
    <lineage>
        <taxon>Bacteria</taxon>
        <taxon>Pseudomonadati</taxon>
        <taxon>Pseudomonadota</taxon>
        <taxon>Gammaproteobacteria</taxon>
        <taxon>Lysobacterales</taxon>
        <taxon>Lysobacteraceae</taxon>
        <taxon>Coralloluteibacterium</taxon>
    </lineage>
</organism>
<dbReference type="EMBL" id="JAGQFT010000011">
    <property type="protein sequence ID" value="MBR0561497.1"/>
    <property type="molecule type" value="Genomic_DNA"/>
</dbReference>
<gene>
    <name evidence="3" type="ORF">KB893_009885</name>
    <name evidence="2" type="ORF">KB893_03010</name>
</gene>
<dbReference type="Proteomes" id="UP000675747">
    <property type="component" value="Unassembled WGS sequence"/>
</dbReference>
<evidence type="ECO:0000313" key="2">
    <source>
        <dbReference type="EMBL" id="MBR0561497.1"/>
    </source>
</evidence>
<evidence type="ECO:0008006" key="5">
    <source>
        <dbReference type="Google" id="ProtNLM"/>
    </source>
</evidence>
<dbReference type="RefSeq" id="WP_211925462.1">
    <property type="nucleotide sequence ID" value="NZ_JAGQFT020000005.1"/>
</dbReference>
<evidence type="ECO:0000313" key="3">
    <source>
        <dbReference type="EMBL" id="MBS7457443.1"/>
    </source>
</evidence>
<name>A0A8J7VRG4_9GAMM</name>
<feature type="chain" id="PRO_5042774137" description="DUF3574 domain-containing protein" evidence="1">
    <location>
        <begin position="23"/>
        <end position="137"/>
    </location>
</feature>
<sequence>MPRLLPILLAACLVLPLGGCPATSTRQQTVDQALYTYAGMIRWGEFEGAWEYVDPEVREAQPLSDIDIERYKQLQVTGYHPKTSAPTADGGLVRTVEIALVNRHTQVERTVQVVETWRWDEDAQRFWLTSGLPTFER</sequence>
<keyword evidence="4" id="KW-1185">Reference proteome</keyword>
<evidence type="ECO:0000313" key="4">
    <source>
        <dbReference type="Proteomes" id="UP000675747"/>
    </source>
</evidence>